<dbReference type="Gramene" id="TuG1812G0100001840.01.T01">
    <property type="protein sequence ID" value="TuG1812G0100001840.01.T01"/>
    <property type="gene ID" value="TuG1812G0100001840.01"/>
</dbReference>
<dbReference type="EnsemblPlants" id="TuG1812G0100001840.01.T01">
    <property type="protein sequence ID" value="TuG1812G0100001840.01.T01"/>
    <property type="gene ID" value="TuG1812G0100001840.01"/>
</dbReference>
<protein>
    <submittedName>
        <fullName evidence="2">Uncharacterized protein</fullName>
    </submittedName>
</protein>
<reference evidence="3" key="1">
    <citation type="journal article" date="2013" name="Nature">
        <title>Draft genome of the wheat A-genome progenitor Triticum urartu.</title>
        <authorList>
            <person name="Ling H.Q."/>
            <person name="Zhao S."/>
            <person name="Liu D."/>
            <person name="Wang J."/>
            <person name="Sun H."/>
            <person name="Zhang C."/>
            <person name="Fan H."/>
            <person name="Li D."/>
            <person name="Dong L."/>
            <person name="Tao Y."/>
            <person name="Gao C."/>
            <person name="Wu H."/>
            <person name="Li Y."/>
            <person name="Cui Y."/>
            <person name="Guo X."/>
            <person name="Zheng S."/>
            <person name="Wang B."/>
            <person name="Yu K."/>
            <person name="Liang Q."/>
            <person name="Yang W."/>
            <person name="Lou X."/>
            <person name="Chen J."/>
            <person name="Feng M."/>
            <person name="Jian J."/>
            <person name="Zhang X."/>
            <person name="Luo G."/>
            <person name="Jiang Y."/>
            <person name="Liu J."/>
            <person name="Wang Z."/>
            <person name="Sha Y."/>
            <person name="Zhang B."/>
            <person name="Wu H."/>
            <person name="Tang D."/>
            <person name="Shen Q."/>
            <person name="Xue P."/>
            <person name="Zou S."/>
            <person name="Wang X."/>
            <person name="Liu X."/>
            <person name="Wang F."/>
            <person name="Yang Y."/>
            <person name="An X."/>
            <person name="Dong Z."/>
            <person name="Zhang K."/>
            <person name="Zhang X."/>
            <person name="Luo M.C."/>
            <person name="Dvorak J."/>
            <person name="Tong Y."/>
            <person name="Wang J."/>
            <person name="Yang H."/>
            <person name="Li Z."/>
            <person name="Wang D."/>
            <person name="Zhang A."/>
            <person name="Wang J."/>
        </authorList>
    </citation>
    <scope>NUCLEOTIDE SEQUENCE</scope>
    <source>
        <strain evidence="3">cv. G1812</strain>
    </source>
</reference>
<dbReference type="AlphaFoldDB" id="A0A8R7NYS1"/>
<evidence type="ECO:0000256" key="1">
    <source>
        <dbReference type="SAM" id="MobiDB-lite"/>
    </source>
</evidence>
<evidence type="ECO:0000313" key="2">
    <source>
        <dbReference type="EnsemblPlants" id="TuG1812G0100001840.01.T01"/>
    </source>
</evidence>
<feature type="region of interest" description="Disordered" evidence="1">
    <location>
        <begin position="1"/>
        <end position="31"/>
    </location>
</feature>
<organism evidence="2 3">
    <name type="scientific">Triticum urartu</name>
    <name type="common">Red wild einkorn</name>
    <name type="synonym">Crithodium urartu</name>
    <dbReference type="NCBI Taxonomy" id="4572"/>
    <lineage>
        <taxon>Eukaryota</taxon>
        <taxon>Viridiplantae</taxon>
        <taxon>Streptophyta</taxon>
        <taxon>Embryophyta</taxon>
        <taxon>Tracheophyta</taxon>
        <taxon>Spermatophyta</taxon>
        <taxon>Magnoliopsida</taxon>
        <taxon>Liliopsida</taxon>
        <taxon>Poales</taxon>
        <taxon>Poaceae</taxon>
        <taxon>BOP clade</taxon>
        <taxon>Pooideae</taxon>
        <taxon>Triticodae</taxon>
        <taxon>Triticeae</taxon>
        <taxon>Triticinae</taxon>
        <taxon>Triticum</taxon>
    </lineage>
</organism>
<accession>A0A8R7NYS1</accession>
<sequence>VPATATSSARRWPRLRQIRPGSTGSGDLRPILGLTSVTGPCRRQSFVALPPCSSARQAHGRRTKPALAPLARVD</sequence>
<keyword evidence="3" id="KW-1185">Reference proteome</keyword>
<dbReference type="Proteomes" id="UP000015106">
    <property type="component" value="Chromosome 1"/>
</dbReference>
<name>A0A8R7NYS1_TRIUA</name>
<reference evidence="2" key="3">
    <citation type="submission" date="2022-06" db="UniProtKB">
        <authorList>
            <consortium name="EnsemblPlants"/>
        </authorList>
    </citation>
    <scope>IDENTIFICATION</scope>
</reference>
<feature type="region of interest" description="Disordered" evidence="1">
    <location>
        <begin position="53"/>
        <end position="74"/>
    </location>
</feature>
<proteinExistence type="predicted"/>
<evidence type="ECO:0000313" key="3">
    <source>
        <dbReference type="Proteomes" id="UP000015106"/>
    </source>
</evidence>
<reference evidence="2" key="2">
    <citation type="submission" date="2018-03" db="EMBL/GenBank/DDBJ databases">
        <title>The Triticum urartu genome reveals the dynamic nature of wheat genome evolution.</title>
        <authorList>
            <person name="Ling H."/>
            <person name="Ma B."/>
            <person name="Shi X."/>
            <person name="Liu H."/>
            <person name="Dong L."/>
            <person name="Sun H."/>
            <person name="Cao Y."/>
            <person name="Gao Q."/>
            <person name="Zheng S."/>
            <person name="Li Y."/>
            <person name="Yu Y."/>
            <person name="Du H."/>
            <person name="Qi M."/>
            <person name="Li Y."/>
            <person name="Yu H."/>
            <person name="Cui Y."/>
            <person name="Wang N."/>
            <person name="Chen C."/>
            <person name="Wu H."/>
            <person name="Zhao Y."/>
            <person name="Zhang J."/>
            <person name="Li Y."/>
            <person name="Zhou W."/>
            <person name="Zhang B."/>
            <person name="Hu W."/>
            <person name="Eijk M."/>
            <person name="Tang J."/>
            <person name="Witsenboer H."/>
            <person name="Zhao S."/>
            <person name="Li Z."/>
            <person name="Zhang A."/>
            <person name="Wang D."/>
            <person name="Liang C."/>
        </authorList>
    </citation>
    <scope>NUCLEOTIDE SEQUENCE [LARGE SCALE GENOMIC DNA]</scope>
    <source>
        <strain evidence="2">cv. G1812</strain>
    </source>
</reference>